<dbReference type="Proteomes" id="UP000499080">
    <property type="component" value="Unassembled WGS sequence"/>
</dbReference>
<name>A0A4Y2MAM6_ARAVE</name>
<proteinExistence type="predicted"/>
<organism evidence="1 2">
    <name type="scientific">Araneus ventricosus</name>
    <name type="common">Orbweaver spider</name>
    <name type="synonym">Epeira ventricosa</name>
    <dbReference type="NCBI Taxonomy" id="182803"/>
    <lineage>
        <taxon>Eukaryota</taxon>
        <taxon>Metazoa</taxon>
        <taxon>Ecdysozoa</taxon>
        <taxon>Arthropoda</taxon>
        <taxon>Chelicerata</taxon>
        <taxon>Arachnida</taxon>
        <taxon>Araneae</taxon>
        <taxon>Araneomorphae</taxon>
        <taxon>Entelegynae</taxon>
        <taxon>Araneoidea</taxon>
        <taxon>Araneidae</taxon>
        <taxon>Araneus</taxon>
    </lineage>
</organism>
<accession>A0A4Y2MAM6</accession>
<sequence>MLQTFTFLCTWPVYRAWLEEYPFSISKSSRLTFWDSISLGNELPYSRYPDGTVHHARRLLVQDFQGRILSESARNGFSTTCCIPWFCRPLSKLLTICLSFPLYDFRRRFLITP</sequence>
<keyword evidence="2" id="KW-1185">Reference proteome</keyword>
<gene>
    <name evidence="1" type="ORF">AVEN_113199_1</name>
</gene>
<protein>
    <submittedName>
        <fullName evidence="1">Uncharacterized protein</fullName>
    </submittedName>
</protein>
<dbReference type="EMBL" id="BGPR01007029">
    <property type="protein sequence ID" value="GBN23699.1"/>
    <property type="molecule type" value="Genomic_DNA"/>
</dbReference>
<comment type="caution">
    <text evidence="1">The sequence shown here is derived from an EMBL/GenBank/DDBJ whole genome shotgun (WGS) entry which is preliminary data.</text>
</comment>
<evidence type="ECO:0000313" key="2">
    <source>
        <dbReference type="Proteomes" id="UP000499080"/>
    </source>
</evidence>
<reference evidence="1 2" key="1">
    <citation type="journal article" date="2019" name="Sci. Rep.">
        <title>Orb-weaving spider Araneus ventricosus genome elucidates the spidroin gene catalogue.</title>
        <authorList>
            <person name="Kono N."/>
            <person name="Nakamura H."/>
            <person name="Ohtoshi R."/>
            <person name="Moran D.A.P."/>
            <person name="Shinohara A."/>
            <person name="Yoshida Y."/>
            <person name="Fujiwara M."/>
            <person name="Mori M."/>
            <person name="Tomita M."/>
            <person name="Arakawa K."/>
        </authorList>
    </citation>
    <scope>NUCLEOTIDE SEQUENCE [LARGE SCALE GENOMIC DNA]</scope>
</reference>
<evidence type="ECO:0000313" key="1">
    <source>
        <dbReference type="EMBL" id="GBN23699.1"/>
    </source>
</evidence>
<dbReference type="AlphaFoldDB" id="A0A4Y2MAM6"/>